<dbReference type="EMBL" id="VSWD01000010">
    <property type="protein sequence ID" value="KAK3090636.1"/>
    <property type="molecule type" value="Genomic_DNA"/>
</dbReference>
<accession>A0AA88XYT9</accession>
<keyword evidence="3" id="KW-1185">Reference proteome</keyword>
<comment type="caution">
    <text evidence="2">The sequence shown here is derived from an EMBL/GenBank/DDBJ whole genome shotgun (WGS) entry which is preliminary data.</text>
</comment>
<dbReference type="Proteomes" id="UP001186944">
    <property type="component" value="Unassembled WGS sequence"/>
</dbReference>
<evidence type="ECO:0000313" key="3">
    <source>
        <dbReference type="Proteomes" id="UP001186944"/>
    </source>
</evidence>
<evidence type="ECO:0000313" key="2">
    <source>
        <dbReference type="EMBL" id="KAK3090636.1"/>
    </source>
</evidence>
<sequence>MEAKETKERMLIVHEAPTGEKTSSTVEKRTFKLKRIQREKRKLRKSMEVFLAQQGDHEAQTSPPPDVVQNVNVHATAFLKNLEQQDSAANKVLEEIDSSVDQTLQSIDTMMYTTKVSSQLVNSDSEGTSSSMSPRDSMKFNTFPKQRGP</sequence>
<proteinExistence type="predicted"/>
<feature type="region of interest" description="Disordered" evidence="1">
    <location>
        <begin position="118"/>
        <end position="149"/>
    </location>
</feature>
<evidence type="ECO:0000256" key="1">
    <source>
        <dbReference type="SAM" id="MobiDB-lite"/>
    </source>
</evidence>
<feature type="compositionally biased region" description="Basic and acidic residues" evidence="1">
    <location>
        <begin position="1"/>
        <end position="12"/>
    </location>
</feature>
<feature type="region of interest" description="Disordered" evidence="1">
    <location>
        <begin position="1"/>
        <end position="27"/>
    </location>
</feature>
<gene>
    <name evidence="2" type="ORF">FSP39_013305</name>
</gene>
<organism evidence="2 3">
    <name type="scientific">Pinctada imbricata</name>
    <name type="common">Atlantic pearl-oyster</name>
    <name type="synonym">Pinctada martensii</name>
    <dbReference type="NCBI Taxonomy" id="66713"/>
    <lineage>
        <taxon>Eukaryota</taxon>
        <taxon>Metazoa</taxon>
        <taxon>Spiralia</taxon>
        <taxon>Lophotrochozoa</taxon>
        <taxon>Mollusca</taxon>
        <taxon>Bivalvia</taxon>
        <taxon>Autobranchia</taxon>
        <taxon>Pteriomorphia</taxon>
        <taxon>Pterioida</taxon>
        <taxon>Pterioidea</taxon>
        <taxon>Pteriidae</taxon>
        <taxon>Pinctada</taxon>
    </lineage>
</organism>
<protein>
    <submittedName>
        <fullName evidence="2">Uncharacterized protein</fullName>
    </submittedName>
</protein>
<reference evidence="2" key="1">
    <citation type="submission" date="2019-08" db="EMBL/GenBank/DDBJ databases">
        <title>The improved chromosome-level genome for the pearl oyster Pinctada fucata martensii using PacBio sequencing and Hi-C.</title>
        <authorList>
            <person name="Zheng Z."/>
        </authorList>
    </citation>
    <scope>NUCLEOTIDE SEQUENCE</scope>
    <source>
        <strain evidence="2">ZZ-2019</strain>
        <tissue evidence="2">Adductor muscle</tissue>
    </source>
</reference>
<name>A0AA88XYT9_PINIB</name>
<dbReference type="AlphaFoldDB" id="A0AA88XYT9"/>